<evidence type="ECO:0000313" key="3">
    <source>
        <dbReference type="Proteomes" id="UP000003111"/>
    </source>
</evidence>
<dbReference type="InterPro" id="IPR007685">
    <property type="entry name" value="RelA_SpoT"/>
</dbReference>
<dbReference type="RefSeq" id="WP_007078852.1">
    <property type="nucleotide sequence ID" value="NZ_CM001024.1"/>
</dbReference>
<dbReference type="SUPFAM" id="SSF81301">
    <property type="entry name" value="Nucleotidyltransferase"/>
    <property type="match status" value="1"/>
</dbReference>
<dbReference type="eggNOG" id="COG2357">
    <property type="taxonomic scope" value="Bacteria"/>
</dbReference>
<dbReference type="HOGENOM" id="CLU_097424_0_0_11"/>
<dbReference type="AlphaFoldDB" id="E2SBV1"/>
<dbReference type="PANTHER" id="PTHR47837:SF1">
    <property type="entry name" value="GTP PYROPHOSPHOKINASE YJBM"/>
    <property type="match status" value="1"/>
</dbReference>
<dbReference type="GO" id="GO:0015969">
    <property type="term" value="P:guanosine tetraphosphate metabolic process"/>
    <property type="evidence" value="ECO:0007669"/>
    <property type="project" value="InterPro"/>
</dbReference>
<keyword evidence="3" id="KW-1185">Reference proteome</keyword>
<dbReference type="Proteomes" id="UP000003111">
    <property type="component" value="Unassembled WGS sequence"/>
</dbReference>
<dbReference type="InterPro" id="IPR052366">
    <property type="entry name" value="GTP_Pyrophosphokinase"/>
</dbReference>
<dbReference type="PANTHER" id="PTHR47837">
    <property type="entry name" value="GTP PYROPHOSPHOKINASE YJBM"/>
    <property type="match status" value="1"/>
</dbReference>
<evidence type="ECO:0000313" key="2">
    <source>
        <dbReference type="EMBL" id="EFQ83237.1"/>
    </source>
</evidence>
<gene>
    <name evidence="2" type="ORF">HMPREF0063_11510</name>
</gene>
<dbReference type="InterPro" id="IPR043519">
    <property type="entry name" value="NT_sf"/>
</dbReference>
<evidence type="ECO:0000259" key="1">
    <source>
        <dbReference type="SMART" id="SM00954"/>
    </source>
</evidence>
<dbReference type="EMBL" id="ACLF03000005">
    <property type="protein sequence ID" value="EFQ83237.1"/>
    <property type="molecule type" value="Genomic_DNA"/>
</dbReference>
<sequence length="249" mass="28198">MPPEIIVPSKNQIRKAGKFLRDLDQEPDLSALDGTKVDEALEIVQLFRAAHAYPMLKVRIGLEGFVRTTKVNGGTTQRHKRVARIVRKLRRTRDGPGGGTALDRLEDIGGCRTVVATPQELSKLAAHIRRRWSGQFVRSPRDYVAMPKDMGYRAIHFVVERDKRAIEIQLRTRGQQQWADAVEAADARWATVDGINLKDEVAPEELKNFFRTAGEMIYRREFGIALDDAFHAEFDEARRQVIAAGFYTG</sequence>
<protein>
    <submittedName>
        <fullName evidence="2">RelA/SpoT domain protein</fullName>
    </submittedName>
</protein>
<proteinExistence type="predicted"/>
<dbReference type="Pfam" id="PF04607">
    <property type="entry name" value="RelA_SpoT"/>
    <property type="match status" value="1"/>
</dbReference>
<accession>E2SBV1</accession>
<dbReference type="Gene3D" id="3.30.460.10">
    <property type="entry name" value="Beta Polymerase, domain 2"/>
    <property type="match status" value="1"/>
</dbReference>
<organism evidence="2 3">
    <name type="scientific">Aeromicrobium marinum DSM 15272</name>
    <dbReference type="NCBI Taxonomy" id="585531"/>
    <lineage>
        <taxon>Bacteria</taxon>
        <taxon>Bacillati</taxon>
        <taxon>Actinomycetota</taxon>
        <taxon>Actinomycetes</taxon>
        <taxon>Propionibacteriales</taxon>
        <taxon>Nocardioidaceae</taxon>
        <taxon>Aeromicrobium</taxon>
    </lineage>
</organism>
<dbReference type="SMART" id="SM00954">
    <property type="entry name" value="RelA_SpoT"/>
    <property type="match status" value="1"/>
</dbReference>
<reference evidence="2" key="1">
    <citation type="submission" date="2010-08" db="EMBL/GenBank/DDBJ databases">
        <authorList>
            <person name="Muzny D."/>
            <person name="Qin X."/>
            <person name="Buhay C."/>
            <person name="Dugan-Rocha S."/>
            <person name="Ding Y."/>
            <person name="Chen G."/>
            <person name="Hawes A."/>
            <person name="Holder M."/>
            <person name="Jhangiani S."/>
            <person name="Johnson A."/>
            <person name="Khan Z."/>
            <person name="Li Z."/>
            <person name="Liu W."/>
            <person name="Liu X."/>
            <person name="Perez L."/>
            <person name="Shen H."/>
            <person name="Wang Q."/>
            <person name="Watt J."/>
            <person name="Xi L."/>
            <person name="Xin Y."/>
            <person name="Zhou J."/>
            <person name="Deng J."/>
            <person name="Jiang H."/>
            <person name="Liu Y."/>
            <person name="Qu J."/>
            <person name="Song X.-Z."/>
            <person name="Zhang L."/>
            <person name="Villasana D."/>
            <person name="Johnson A."/>
            <person name="Liu J."/>
            <person name="Liyanage D."/>
            <person name="Lorensuhewa L."/>
            <person name="Robinson T."/>
            <person name="Song A."/>
            <person name="Song B.-B."/>
            <person name="Dinh H."/>
            <person name="Thornton R."/>
            <person name="Coyle M."/>
            <person name="Francisco L."/>
            <person name="Jackson L."/>
            <person name="Javaid M."/>
            <person name="Korchina V."/>
            <person name="Kovar C."/>
            <person name="Mata R."/>
            <person name="Mathew T."/>
            <person name="Ngo R."/>
            <person name="Nguyen L."/>
            <person name="Nguyen N."/>
            <person name="Okwuonu G."/>
            <person name="Ongeri F."/>
            <person name="Pham C."/>
            <person name="Simmons D."/>
            <person name="Wilczek-Boney K."/>
            <person name="Hale W."/>
            <person name="Jakkamsetti A."/>
            <person name="Pham P."/>
            <person name="Ruth R."/>
            <person name="San Lucas F."/>
            <person name="Warren J."/>
            <person name="Zhang J."/>
            <person name="Zhao Z."/>
            <person name="Zhou C."/>
            <person name="Zhu D."/>
            <person name="Lee S."/>
            <person name="Bess C."/>
            <person name="Blankenburg K."/>
            <person name="Forbes L."/>
            <person name="Fu Q."/>
            <person name="Gubbala S."/>
            <person name="Hirani K."/>
            <person name="Jayaseelan J.C."/>
            <person name="Lara F."/>
            <person name="Munidasa M."/>
            <person name="Palculict T."/>
            <person name="Patil S."/>
            <person name="Pu L.-L."/>
            <person name="Saada N."/>
            <person name="Tang L."/>
            <person name="Weissenberger G."/>
            <person name="Zhu Y."/>
            <person name="Hemphill L."/>
            <person name="Shang Y."/>
            <person name="Youmans B."/>
            <person name="Ayvaz T."/>
            <person name="Ross M."/>
            <person name="Santibanez J."/>
            <person name="Aqrawi P."/>
            <person name="Gross S."/>
            <person name="Joshi V."/>
            <person name="Fowler G."/>
            <person name="Nazareth L."/>
            <person name="Reid J."/>
            <person name="Worley K."/>
            <person name="Petrosino J."/>
            <person name="Highlander S."/>
            <person name="Gibbs R."/>
        </authorList>
    </citation>
    <scope>NUCLEOTIDE SEQUENCE [LARGE SCALE GENOMIC DNA]</scope>
    <source>
        <strain evidence="2">DSM 15272</strain>
    </source>
</reference>
<comment type="caution">
    <text evidence="2">The sequence shown here is derived from an EMBL/GenBank/DDBJ whole genome shotgun (WGS) entry which is preliminary data.</text>
</comment>
<dbReference type="OrthoDB" id="9789634at2"/>
<feature type="domain" description="RelA/SpoT" evidence="1">
    <location>
        <begin position="77"/>
        <end position="195"/>
    </location>
</feature>
<dbReference type="STRING" id="585531.HMPREF0063_11510"/>
<name>E2SBV1_9ACTN</name>
<dbReference type="CDD" id="cd05399">
    <property type="entry name" value="NT_Rel-Spo_like"/>
    <property type="match status" value="1"/>
</dbReference>